<dbReference type="PANTHER" id="PTHR44942">
    <property type="entry name" value="METHYLTRANSF_11 DOMAIN-CONTAINING PROTEIN"/>
    <property type="match status" value="1"/>
</dbReference>
<dbReference type="GO" id="GO:0008757">
    <property type="term" value="F:S-adenosylmethionine-dependent methyltransferase activity"/>
    <property type="evidence" value="ECO:0007669"/>
    <property type="project" value="InterPro"/>
</dbReference>
<comment type="similarity">
    <text evidence="1">Belongs to the methyltransferase superfamily.</text>
</comment>
<gene>
    <name evidence="5" type="ORF">RBB77_17635</name>
</gene>
<dbReference type="AlphaFoldDB" id="A0AAU7ZMY9"/>
<evidence type="ECO:0000256" key="2">
    <source>
        <dbReference type="ARBA" id="ARBA00022603"/>
    </source>
</evidence>
<dbReference type="SUPFAM" id="SSF53335">
    <property type="entry name" value="S-adenosyl-L-methionine-dependent methyltransferases"/>
    <property type="match status" value="1"/>
</dbReference>
<feature type="domain" description="Methyltransferase type 11" evidence="4">
    <location>
        <begin position="44"/>
        <end position="136"/>
    </location>
</feature>
<dbReference type="InterPro" id="IPR013216">
    <property type="entry name" value="Methyltransf_11"/>
</dbReference>
<dbReference type="Pfam" id="PF08241">
    <property type="entry name" value="Methyltransf_11"/>
    <property type="match status" value="1"/>
</dbReference>
<dbReference type="GO" id="GO:0032259">
    <property type="term" value="P:methylation"/>
    <property type="evidence" value="ECO:0007669"/>
    <property type="project" value="UniProtKB-KW"/>
</dbReference>
<dbReference type="PANTHER" id="PTHR44942:SF4">
    <property type="entry name" value="METHYLTRANSFERASE TYPE 11 DOMAIN-CONTAINING PROTEIN"/>
    <property type="match status" value="1"/>
</dbReference>
<reference evidence="5" key="1">
    <citation type="submission" date="2023-08" db="EMBL/GenBank/DDBJ databases">
        <authorList>
            <person name="Messyasz A."/>
            <person name="Mannisto M.K."/>
            <person name="Kerkhof L.J."/>
            <person name="Haggblom M."/>
        </authorList>
    </citation>
    <scope>NUCLEOTIDE SEQUENCE</scope>
    <source>
        <strain evidence="5">X5P6</strain>
    </source>
</reference>
<dbReference type="EC" id="2.1.1.-" evidence="5"/>
<dbReference type="Gene3D" id="3.40.50.150">
    <property type="entry name" value="Vaccinia Virus protein VP39"/>
    <property type="match status" value="1"/>
</dbReference>
<keyword evidence="3 5" id="KW-0808">Transferase</keyword>
<evidence type="ECO:0000259" key="4">
    <source>
        <dbReference type="Pfam" id="PF08241"/>
    </source>
</evidence>
<evidence type="ECO:0000256" key="1">
    <source>
        <dbReference type="ARBA" id="ARBA00008361"/>
    </source>
</evidence>
<dbReference type="InterPro" id="IPR051052">
    <property type="entry name" value="Diverse_substrate_MTase"/>
</dbReference>
<proteinExistence type="inferred from homology"/>
<name>A0AAU7ZMY9_9BACT</name>
<sequence length="254" mass="28544">MSENTERFTGRVRDYERHRLRYPGAVIEILVPRCGLRLDHLVADVGAGTGMLAELFLEHGNAVIAIEPNDDMREACERLASAWPGLMVKKATAEDTGLEEDSVDLVAVGRAFHWFDVAQTAKEFRRILRPGGWVVIASNSRVRDDSPMSMAYEDLLRQHGTDYEANQERYESSGRVTEFFAGGELFREEIRGEQKLTLEELLGQTQSLSVTPEPGHAKYEGMQEALRAFFAKWQVDGIVEMKTVCRVACGRFGS</sequence>
<dbReference type="RefSeq" id="WP_353063095.1">
    <property type="nucleotide sequence ID" value="NZ_CP132942.1"/>
</dbReference>
<evidence type="ECO:0000256" key="3">
    <source>
        <dbReference type="ARBA" id="ARBA00022679"/>
    </source>
</evidence>
<dbReference type="InterPro" id="IPR029063">
    <property type="entry name" value="SAM-dependent_MTases_sf"/>
</dbReference>
<organism evidence="5">
    <name type="scientific">Tunturiibacter psychrotolerans</name>
    <dbReference type="NCBI Taxonomy" id="3069686"/>
    <lineage>
        <taxon>Bacteria</taxon>
        <taxon>Pseudomonadati</taxon>
        <taxon>Acidobacteriota</taxon>
        <taxon>Terriglobia</taxon>
        <taxon>Terriglobales</taxon>
        <taxon>Acidobacteriaceae</taxon>
        <taxon>Tunturiibacter</taxon>
    </lineage>
</organism>
<dbReference type="CDD" id="cd02440">
    <property type="entry name" value="AdoMet_MTases"/>
    <property type="match status" value="1"/>
</dbReference>
<dbReference type="EMBL" id="CP132942">
    <property type="protein sequence ID" value="XCB32250.1"/>
    <property type="molecule type" value="Genomic_DNA"/>
</dbReference>
<accession>A0AAU7ZMY9</accession>
<dbReference type="KEGG" id="tpsc:RBB77_17635"/>
<keyword evidence="2 5" id="KW-0489">Methyltransferase</keyword>
<evidence type="ECO:0000313" key="5">
    <source>
        <dbReference type="EMBL" id="XCB32250.1"/>
    </source>
</evidence>
<reference evidence="5" key="2">
    <citation type="journal article" date="2024" name="Environ. Microbiol.">
        <title>Genome analysis and description of Tunturibacter gen. nov. expands the diversity of Terriglobia in tundra soils.</title>
        <authorList>
            <person name="Messyasz A."/>
            <person name="Mannisto M.K."/>
            <person name="Kerkhof L.J."/>
            <person name="Haggblom M.M."/>
        </authorList>
    </citation>
    <scope>NUCLEOTIDE SEQUENCE</scope>
    <source>
        <strain evidence="5">X5P6</strain>
    </source>
</reference>
<protein>
    <submittedName>
        <fullName evidence="5">Class I SAM-dependent methyltransferase</fullName>
        <ecNumber evidence="5">2.1.1.-</ecNumber>
    </submittedName>
</protein>